<gene>
    <name evidence="4" type="ORF">DAT39_002951</name>
</gene>
<feature type="non-terminal residue" evidence="4">
    <location>
        <position position="81"/>
    </location>
</feature>
<dbReference type="PANTHER" id="PTHR46780">
    <property type="entry name" value="PROTEIN EVA-1"/>
    <property type="match status" value="1"/>
</dbReference>
<feature type="non-terminal residue" evidence="4">
    <location>
        <position position="1"/>
    </location>
</feature>
<dbReference type="EMBL" id="QNUK01000023">
    <property type="protein sequence ID" value="KAF5907284.1"/>
    <property type="molecule type" value="Genomic_DNA"/>
</dbReference>
<dbReference type="InterPro" id="IPR043159">
    <property type="entry name" value="Lectin_gal-bd_sf"/>
</dbReference>
<reference evidence="4" key="1">
    <citation type="submission" date="2020-07" db="EMBL/GenBank/DDBJ databases">
        <title>Clarias magur genome sequencing, assembly and annotation.</title>
        <authorList>
            <person name="Kushwaha B."/>
            <person name="Kumar R."/>
            <person name="Das P."/>
            <person name="Joshi C.G."/>
            <person name="Kumar D."/>
            <person name="Nagpure N.S."/>
            <person name="Pandey M."/>
            <person name="Agarwal S."/>
            <person name="Srivastava S."/>
            <person name="Singh M."/>
            <person name="Sahoo L."/>
            <person name="Jayasankar P."/>
            <person name="Meher P.K."/>
            <person name="Koringa P.G."/>
            <person name="Iquebal M.A."/>
            <person name="Das S.P."/>
            <person name="Bit A."/>
            <person name="Patnaik S."/>
            <person name="Patel N."/>
            <person name="Shah T.M."/>
            <person name="Hinsu A."/>
            <person name="Jena J.K."/>
        </authorList>
    </citation>
    <scope>NUCLEOTIDE SEQUENCE</scope>
    <source>
        <strain evidence="4">CIFAMagur01</strain>
        <tissue evidence="4">Testis</tissue>
    </source>
</reference>
<comment type="caution">
    <text evidence="4">The sequence shown here is derived from an EMBL/GenBank/DDBJ whole genome shotgun (WGS) entry which is preliminary data.</text>
</comment>
<sequence>YRRIRIISAFYGRTDSTTCATGCRRRQLRNRSCYSRNARSIVRSRCNGLRECELKTDLLGNPDPCIGTYKYYSTAYECING</sequence>
<keyword evidence="2" id="KW-0677">Repeat</keyword>
<dbReference type="Gene3D" id="2.60.120.740">
    <property type="match status" value="1"/>
</dbReference>
<dbReference type="Pfam" id="PF02140">
    <property type="entry name" value="SUEL_Lectin"/>
    <property type="match status" value="1"/>
</dbReference>
<proteinExistence type="predicted"/>
<accession>A0A8J4UNQ8</accession>
<evidence type="ECO:0000256" key="2">
    <source>
        <dbReference type="ARBA" id="ARBA00022737"/>
    </source>
</evidence>
<dbReference type="Proteomes" id="UP000727407">
    <property type="component" value="Unassembled WGS sequence"/>
</dbReference>
<keyword evidence="1" id="KW-0430">Lectin</keyword>
<dbReference type="GO" id="GO:0030246">
    <property type="term" value="F:carbohydrate binding"/>
    <property type="evidence" value="ECO:0007669"/>
    <property type="project" value="UniProtKB-KW"/>
</dbReference>
<evidence type="ECO:0000256" key="1">
    <source>
        <dbReference type="ARBA" id="ARBA00022734"/>
    </source>
</evidence>
<name>A0A8J4UNQ8_CLAMG</name>
<keyword evidence="5" id="KW-1185">Reference proteome</keyword>
<evidence type="ECO:0000313" key="4">
    <source>
        <dbReference type="EMBL" id="KAF5907284.1"/>
    </source>
</evidence>
<feature type="domain" description="SUEL-type lectin" evidence="3">
    <location>
        <begin position="1"/>
        <end position="79"/>
    </location>
</feature>
<evidence type="ECO:0000259" key="3">
    <source>
        <dbReference type="PROSITE" id="PS50228"/>
    </source>
</evidence>
<organism evidence="4 5">
    <name type="scientific">Clarias magur</name>
    <name type="common">Asian catfish</name>
    <name type="synonym">Macropteronotus magur</name>
    <dbReference type="NCBI Taxonomy" id="1594786"/>
    <lineage>
        <taxon>Eukaryota</taxon>
        <taxon>Metazoa</taxon>
        <taxon>Chordata</taxon>
        <taxon>Craniata</taxon>
        <taxon>Vertebrata</taxon>
        <taxon>Euteleostomi</taxon>
        <taxon>Actinopterygii</taxon>
        <taxon>Neopterygii</taxon>
        <taxon>Teleostei</taxon>
        <taxon>Ostariophysi</taxon>
        <taxon>Siluriformes</taxon>
        <taxon>Clariidae</taxon>
        <taxon>Clarias</taxon>
    </lineage>
</organism>
<dbReference type="PROSITE" id="PS50228">
    <property type="entry name" value="SUEL_LECTIN"/>
    <property type="match status" value="1"/>
</dbReference>
<protein>
    <submittedName>
        <fullName evidence="4">Rhamnose-binding lectin-like</fullName>
    </submittedName>
</protein>
<dbReference type="AlphaFoldDB" id="A0A8J4UNQ8"/>
<dbReference type="OrthoDB" id="1100386at2759"/>
<dbReference type="InterPro" id="IPR000922">
    <property type="entry name" value="Lectin_gal-bd_dom"/>
</dbReference>
<evidence type="ECO:0000313" key="5">
    <source>
        <dbReference type="Proteomes" id="UP000727407"/>
    </source>
</evidence>